<name>A0A087S2Q3_9ARCH</name>
<dbReference type="InterPro" id="IPR003593">
    <property type="entry name" value="AAA+_ATPase"/>
</dbReference>
<dbReference type="PANTHER" id="PTHR10763">
    <property type="entry name" value="CELL DIVISION CONTROL PROTEIN 6-RELATED"/>
    <property type="match status" value="1"/>
</dbReference>
<keyword evidence="2" id="KW-0812">Transmembrane</keyword>
<dbReference type="Proteomes" id="UP000029387">
    <property type="component" value="Unassembled WGS sequence"/>
</dbReference>
<feature type="transmembrane region" description="Helical" evidence="2">
    <location>
        <begin position="224"/>
        <end position="248"/>
    </location>
</feature>
<keyword evidence="2" id="KW-1133">Transmembrane helix</keyword>
<dbReference type="SMART" id="SM00382">
    <property type="entry name" value="AAA"/>
    <property type="match status" value="1"/>
</dbReference>
<keyword evidence="2" id="KW-0472">Membrane</keyword>
<keyword evidence="5" id="KW-1185">Reference proteome</keyword>
<dbReference type="Pfam" id="PF05673">
    <property type="entry name" value="DUF815"/>
    <property type="match status" value="1"/>
</dbReference>
<dbReference type="PANTHER" id="PTHR10763:SF26">
    <property type="entry name" value="CELL DIVISION CONTROL PROTEIN 6 HOMOLOG"/>
    <property type="match status" value="1"/>
</dbReference>
<protein>
    <submittedName>
        <fullName evidence="4">ORC1-type DNA replication protein</fullName>
    </submittedName>
</protein>
<organism evidence="4 5">
    <name type="scientific">Marine Group I thaumarchaeote SCGC AAA799-P11</name>
    <dbReference type="NCBI Taxonomy" id="1502295"/>
    <lineage>
        <taxon>Archaea</taxon>
        <taxon>Nitrososphaerota</taxon>
        <taxon>Marine Group I</taxon>
    </lineage>
</organism>
<dbReference type="GO" id="GO:0006260">
    <property type="term" value="P:DNA replication"/>
    <property type="evidence" value="ECO:0007669"/>
    <property type="project" value="UniProtKB-KW"/>
</dbReference>
<evidence type="ECO:0000256" key="2">
    <source>
        <dbReference type="SAM" id="Phobius"/>
    </source>
</evidence>
<dbReference type="InterPro" id="IPR050311">
    <property type="entry name" value="ORC1/CDC6"/>
</dbReference>
<keyword evidence="1" id="KW-0235">DNA replication</keyword>
<evidence type="ECO:0000256" key="1">
    <source>
        <dbReference type="ARBA" id="ARBA00022705"/>
    </source>
</evidence>
<comment type="caution">
    <text evidence="4">The sequence shown here is derived from an EMBL/GenBank/DDBJ whole genome shotgun (WGS) entry which is preliminary data.</text>
</comment>
<dbReference type="AlphaFoldDB" id="A0A087S2Q3"/>
<dbReference type="InterPro" id="IPR008533">
    <property type="entry name" value="DUF815"/>
</dbReference>
<accession>A0A087S2Q3</accession>
<dbReference type="SUPFAM" id="SSF52540">
    <property type="entry name" value="P-loop containing nucleoside triphosphate hydrolases"/>
    <property type="match status" value="1"/>
</dbReference>
<evidence type="ECO:0000313" key="5">
    <source>
        <dbReference type="Proteomes" id="UP000029387"/>
    </source>
</evidence>
<dbReference type="EMBL" id="JOSZ01000003">
    <property type="protein sequence ID" value="KFM20007.1"/>
    <property type="molecule type" value="Genomic_DNA"/>
</dbReference>
<dbReference type="Gene3D" id="3.40.50.300">
    <property type="entry name" value="P-loop containing nucleotide triphosphate hydrolases"/>
    <property type="match status" value="1"/>
</dbReference>
<evidence type="ECO:0000259" key="3">
    <source>
        <dbReference type="SMART" id="SM00382"/>
    </source>
</evidence>
<gene>
    <name evidence="4" type="primary">cdc6</name>
    <name evidence="4" type="ORF">AAA799P11_00312</name>
</gene>
<dbReference type="PATRIC" id="fig|1502295.3.peg.305"/>
<reference evidence="4 5" key="1">
    <citation type="submission" date="2014-06" db="EMBL/GenBank/DDBJ databases">
        <authorList>
            <person name="Ngugi D.K."/>
            <person name="Blom J."/>
            <person name="Alam I."/>
            <person name="Rashid M."/>
            <person name="Baalawi W."/>
            <person name="Zhang G."/>
            <person name="Hikmawan T."/>
            <person name="Guan Y."/>
            <person name="Antunes A."/>
            <person name="Siam R."/>
            <person name="El-Dorry H."/>
            <person name="Bajic V."/>
            <person name="Stingl U."/>
        </authorList>
    </citation>
    <scope>NUCLEOTIDE SEQUENCE [LARGE SCALE GENOMIC DNA]</scope>
    <source>
        <strain evidence="4">SCGC AAA799-P11</strain>
    </source>
</reference>
<feature type="domain" description="AAA+ ATPase" evidence="3">
    <location>
        <begin position="57"/>
        <end position="213"/>
    </location>
</feature>
<evidence type="ECO:0000313" key="4">
    <source>
        <dbReference type="EMBL" id="KFM20007.1"/>
    </source>
</evidence>
<dbReference type="InterPro" id="IPR027417">
    <property type="entry name" value="P-loop_NTPase"/>
</dbReference>
<proteinExistence type="predicted"/>
<sequence length="251" mass="27966">MNKKSLKRRVSDVQKQNSLFSDKSYLDNLSIPSDIIGRESQTRKLVEHLLGFQKGLVVPMVSVYGRSGSGKSSLVKFVCNNLDDTQTCFVDLRKAKTVFGCANLILSELGAPEIKSAVGLNGAIKAIESAVFSQLKSGLFVLCLDEFDSLFFDKRGKPSDFIYKLILLIEKLRSKNLHMCIITISNKILSDFDLDDRVLSRIGTSEIFFDSFSRVTFSSSSFRILTCSLLFFSSSVSSLVLSTCIVWFCLI</sequence>